<dbReference type="EMBL" id="AP026966">
    <property type="protein sequence ID" value="BDT60402.1"/>
    <property type="molecule type" value="Genomic_DNA"/>
</dbReference>
<dbReference type="PROSITE" id="PS50995">
    <property type="entry name" value="HTH_MARR_2"/>
    <property type="match status" value="1"/>
</dbReference>
<accession>A0ABN6TDZ8</accession>
<organism evidence="2 3">
    <name type="scientific">Massilia varians</name>
    <dbReference type="NCBI Taxonomy" id="457921"/>
    <lineage>
        <taxon>Bacteria</taxon>
        <taxon>Pseudomonadati</taxon>
        <taxon>Pseudomonadota</taxon>
        <taxon>Betaproteobacteria</taxon>
        <taxon>Burkholderiales</taxon>
        <taxon>Oxalobacteraceae</taxon>
        <taxon>Telluria group</taxon>
        <taxon>Massilia</taxon>
    </lineage>
</organism>
<evidence type="ECO:0000259" key="1">
    <source>
        <dbReference type="PROSITE" id="PS50995"/>
    </source>
</evidence>
<dbReference type="Gene3D" id="1.10.10.10">
    <property type="entry name" value="Winged helix-like DNA-binding domain superfamily/Winged helix DNA-binding domain"/>
    <property type="match status" value="1"/>
</dbReference>
<keyword evidence="3" id="KW-1185">Reference proteome</keyword>
<evidence type="ECO:0000313" key="3">
    <source>
        <dbReference type="Proteomes" id="UP001163336"/>
    </source>
</evidence>
<protein>
    <submittedName>
        <fullName evidence="2">MarR family transcriptional regulator</fullName>
    </submittedName>
</protein>
<dbReference type="Proteomes" id="UP001163336">
    <property type="component" value="Chromosome"/>
</dbReference>
<dbReference type="SMART" id="SM00347">
    <property type="entry name" value="HTH_MARR"/>
    <property type="match status" value="1"/>
</dbReference>
<name>A0ABN6TDZ8_9BURK</name>
<dbReference type="RefSeq" id="WP_281909503.1">
    <property type="nucleotide sequence ID" value="NZ_AP026966.1"/>
</dbReference>
<gene>
    <name evidence="2" type="ORF">MasN3_38960</name>
</gene>
<proteinExistence type="predicted"/>
<dbReference type="Pfam" id="PF12802">
    <property type="entry name" value="MarR_2"/>
    <property type="match status" value="1"/>
</dbReference>
<evidence type="ECO:0000313" key="2">
    <source>
        <dbReference type="EMBL" id="BDT60402.1"/>
    </source>
</evidence>
<dbReference type="InterPro" id="IPR036390">
    <property type="entry name" value="WH_DNA-bd_sf"/>
</dbReference>
<dbReference type="SUPFAM" id="SSF46785">
    <property type="entry name" value="Winged helix' DNA-binding domain"/>
    <property type="match status" value="1"/>
</dbReference>
<dbReference type="InterPro" id="IPR000835">
    <property type="entry name" value="HTH_MarR-typ"/>
</dbReference>
<feature type="domain" description="HTH marR-type" evidence="1">
    <location>
        <begin position="5"/>
        <end position="138"/>
    </location>
</feature>
<reference evidence="2" key="1">
    <citation type="submission" date="2022-11" db="EMBL/GenBank/DDBJ databases">
        <title>Isolation and characterization of PLA-degrading bacterium Massilia sp. from Antarctic soil.</title>
        <authorList>
            <person name="Sato K."/>
            <person name="Gomez-Fuentes C."/>
            <person name="Ahmad S.A."/>
            <person name="Zulkharnain A."/>
        </authorList>
    </citation>
    <scope>NUCLEOTIDE SEQUENCE</scope>
    <source>
        <strain evidence="2">N-3</strain>
    </source>
</reference>
<dbReference type="PANTHER" id="PTHR33164:SF107">
    <property type="entry name" value="TRANSCRIPTIONAL REGULATORY PROTEIN"/>
    <property type="match status" value="1"/>
</dbReference>
<dbReference type="InterPro" id="IPR039422">
    <property type="entry name" value="MarR/SlyA-like"/>
</dbReference>
<sequence length="146" mass="15711">MTSAKPRFVQLLNRAQRALQRWIEARPESWEGISAAQVGLLFVLRARGDAAVGEIATELGVAPAAVTNLSKRMQAAGMVERVADARDARLTRLRMTGSGQEASTRAGEVLVELNARLSEGFTPEELQTVARWLAQAAALEPGASQD</sequence>
<dbReference type="InterPro" id="IPR036388">
    <property type="entry name" value="WH-like_DNA-bd_sf"/>
</dbReference>
<dbReference type="PANTHER" id="PTHR33164">
    <property type="entry name" value="TRANSCRIPTIONAL REGULATOR, MARR FAMILY"/>
    <property type="match status" value="1"/>
</dbReference>